<protein>
    <submittedName>
        <fullName evidence="1">Uncharacterized protein</fullName>
    </submittedName>
</protein>
<evidence type="ECO:0000313" key="2">
    <source>
        <dbReference type="Proteomes" id="UP000002216"/>
    </source>
</evidence>
<dbReference type="OrthoDB" id="5464418at2"/>
<dbReference type="RefSeq" id="WP_015772886.1">
    <property type="nucleotide sequence ID" value="NC_013173.1"/>
</dbReference>
<gene>
    <name evidence="1" type="ordered locus">Dbac_0663</name>
</gene>
<dbReference type="Proteomes" id="UP000002216">
    <property type="component" value="Chromosome"/>
</dbReference>
<dbReference type="STRING" id="525897.Dbac_0663"/>
<dbReference type="HOGENOM" id="CLU_469880_0_0_7"/>
<dbReference type="eggNOG" id="ENOG502Z7QH">
    <property type="taxonomic scope" value="Bacteria"/>
</dbReference>
<dbReference type="KEGG" id="dba:Dbac_0663"/>
<reference evidence="1 2" key="1">
    <citation type="journal article" date="2009" name="Stand. Genomic Sci.">
        <title>Complete genome sequence of Desulfomicrobium baculatum type strain (X).</title>
        <authorList>
            <person name="Copeland A."/>
            <person name="Spring S."/>
            <person name="Goker M."/>
            <person name="Schneider S."/>
            <person name="Lapidus A."/>
            <person name="Del Rio T.G."/>
            <person name="Tice H."/>
            <person name="Cheng J.F."/>
            <person name="Chen F."/>
            <person name="Nolan M."/>
            <person name="Bruce D."/>
            <person name="Goodwin L."/>
            <person name="Pitluck S."/>
            <person name="Ivanova N."/>
            <person name="Mavrommatis K."/>
            <person name="Ovchinnikova G."/>
            <person name="Pati A."/>
            <person name="Chen A."/>
            <person name="Palaniappan K."/>
            <person name="Land M."/>
            <person name="Hauser L."/>
            <person name="Chang Y.J."/>
            <person name="Jeffries C.C."/>
            <person name="Meincke L."/>
            <person name="Sims D."/>
            <person name="Brettin T."/>
            <person name="Detter J.C."/>
            <person name="Han C."/>
            <person name="Chain P."/>
            <person name="Bristow J."/>
            <person name="Eisen J.A."/>
            <person name="Markowitz V."/>
            <person name="Hugenholtz P."/>
            <person name="Kyrpides N.C."/>
            <person name="Klenk H.P."/>
            <person name="Lucas S."/>
        </authorList>
    </citation>
    <scope>NUCLEOTIDE SEQUENCE [LARGE SCALE GENOMIC DNA]</scope>
    <source>
        <strain evidence="2">DSM 4028 / VKM B-1378 / X</strain>
    </source>
</reference>
<keyword evidence="2" id="KW-1185">Reference proteome</keyword>
<evidence type="ECO:0000313" key="1">
    <source>
        <dbReference type="EMBL" id="ACU88786.1"/>
    </source>
</evidence>
<sequence>MKWQNAFSKIPAFKALKNGHLLPKSPLRDLDDLRRLLDFIHIKFCLLKPYTEIKGYPMVDARDLLPSFEPSLTEFPELPGFSMVALGRSLDYFNEIFQFDLLHTCRDPDCRVLGNSCVLEASLHSKNLACFLAHMSKEMREEFKEATRDHQISDISSYSLLIGFLSRMDRAHVLSLDCDGQFYLSGIYASLPSDLDTELKRFGLRSRKFKPNDNLVYENNREFVYQFLMELYGYPISSERKTSAAIFARRLHKMGEKFLVKALGQSDRTLTSIFSTQSGHAYPRVEKVALVPVEIRGMDVLDYLDKGGYFFDRKRRTVILRVVYRQHKFDANNVRQDRALSVWRQEIIHPLTGEVCTSVNLLKDTYTMSLKLNDIVRGEFVGRVVYKKNDIVENTETHEKRLKFLHSWLGKHQRRMIGYSDEFYAEIVRVLDGYLGDPSLAEEFSEHHELYHEVWTTFSYIKQARKIKEFEDLKDRIYKGKKISYLEMLRLSTAVLADLRFEFAHYFEPLVTKAIFFSESMLNDRYLIKAYMTPKEDQLTKNGMMIRKLYRRLVSLVDELKAIRKTKAEA</sequence>
<proteinExistence type="predicted"/>
<name>C7LN16_DESBD</name>
<accession>C7LN16</accession>
<dbReference type="EMBL" id="CP001629">
    <property type="protein sequence ID" value="ACU88786.1"/>
    <property type="molecule type" value="Genomic_DNA"/>
</dbReference>
<organism evidence="1 2">
    <name type="scientific">Desulfomicrobium baculatum (strain DSM 4028 / VKM B-1378 / X)</name>
    <name type="common">Desulfovibrio baculatus</name>
    <dbReference type="NCBI Taxonomy" id="525897"/>
    <lineage>
        <taxon>Bacteria</taxon>
        <taxon>Pseudomonadati</taxon>
        <taxon>Thermodesulfobacteriota</taxon>
        <taxon>Desulfovibrionia</taxon>
        <taxon>Desulfovibrionales</taxon>
        <taxon>Desulfomicrobiaceae</taxon>
        <taxon>Desulfomicrobium</taxon>
    </lineage>
</organism>
<dbReference type="AlphaFoldDB" id="C7LN16"/>